<name>A0A8J6IUM8_9ALTE</name>
<dbReference type="EMBL" id="JACNEP010000005">
    <property type="protein sequence ID" value="MBC3765793.1"/>
    <property type="molecule type" value="Genomic_DNA"/>
</dbReference>
<proteinExistence type="predicted"/>
<accession>A0A8J6IUM8</accession>
<evidence type="ECO:0000313" key="2">
    <source>
        <dbReference type="Proteomes" id="UP000601768"/>
    </source>
</evidence>
<comment type="caution">
    <text evidence="1">The sequence shown here is derived from an EMBL/GenBank/DDBJ whole genome shotgun (WGS) entry which is preliminary data.</text>
</comment>
<dbReference type="AlphaFoldDB" id="A0A8J6IUM8"/>
<dbReference type="Proteomes" id="UP000601768">
    <property type="component" value="Unassembled WGS sequence"/>
</dbReference>
<sequence>MTDLNKSNQSDKSVDNRRSFLKKAGTASIIAALPVRNVWASYDACTISGAMSGNHSQQQTCTIQGRSPGYWHNYCDSRNRTYSVQGYGTSGSWGYSAENYPWKDVFGWGRSPFGGTSSRKGLHEFLPQEGSYNNYGGPDNINRHLVAAYYNAVNGFYPLQPGTYPEQYVQMLYDEAKRSGTYTVAQAIQDTYQ</sequence>
<dbReference type="RefSeq" id="WP_186506262.1">
    <property type="nucleotide sequence ID" value="NZ_JACNEP010000005.1"/>
</dbReference>
<gene>
    <name evidence="1" type="ORF">H8B19_07885</name>
</gene>
<reference evidence="1" key="2">
    <citation type="submission" date="2020-08" db="EMBL/GenBank/DDBJ databases">
        <authorList>
            <person name="Lai Q."/>
        </authorList>
    </citation>
    <scope>NUCLEOTIDE SEQUENCE</scope>
    <source>
        <strain evidence="1">S27-2</strain>
    </source>
</reference>
<dbReference type="PROSITE" id="PS51318">
    <property type="entry name" value="TAT"/>
    <property type="match status" value="1"/>
</dbReference>
<keyword evidence="2" id="KW-1185">Reference proteome</keyword>
<organism evidence="1 2">
    <name type="scientific">Neptunicella marina</name>
    <dbReference type="NCBI Taxonomy" id="2125989"/>
    <lineage>
        <taxon>Bacteria</taxon>
        <taxon>Pseudomonadati</taxon>
        <taxon>Pseudomonadota</taxon>
        <taxon>Gammaproteobacteria</taxon>
        <taxon>Alteromonadales</taxon>
        <taxon>Alteromonadaceae</taxon>
        <taxon>Neptunicella</taxon>
    </lineage>
</organism>
<protein>
    <recommendedName>
        <fullName evidence="3">Twin-arginine translocation signal domain-containing protein</fullName>
    </recommendedName>
</protein>
<dbReference type="InterPro" id="IPR006311">
    <property type="entry name" value="TAT_signal"/>
</dbReference>
<evidence type="ECO:0008006" key="3">
    <source>
        <dbReference type="Google" id="ProtNLM"/>
    </source>
</evidence>
<evidence type="ECO:0000313" key="1">
    <source>
        <dbReference type="EMBL" id="MBC3765793.1"/>
    </source>
</evidence>
<reference evidence="1" key="1">
    <citation type="journal article" date="2018" name="Int. J. Syst. Evol. Microbiol.">
        <title>Neptunicella marina gen. nov., sp. nov., isolated from surface seawater.</title>
        <authorList>
            <person name="Liu X."/>
            <person name="Lai Q."/>
            <person name="Du Y."/>
            <person name="Zhang X."/>
            <person name="Liu Z."/>
            <person name="Sun F."/>
            <person name="Shao Z."/>
        </authorList>
    </citation>
    <scope>NUCLEOTIDE SEQUENCE</scope>
    <source>
        <strain evidence="1">S27-2</strain>
    </source>
</reference>